<dbReference type="EMBL" id="CP000048">
    <property type="protein sequence ID" value="AAX16906.1"/>
    <property type="molecule type" value="Genomic_DNA"/>
</dbReference>
<accession>A0AA34WDB1</accession>
<dbReference type="KEGG" id="bhr:BH0397"/>
<evidence type="ECO:0000313" key="2">
    <source>
        <dbReference type="Proteomes" id="UP000008834"/>
    </source>
</evidence>
<name>A0AA34WDB1_BORHD</name>
<gene>
    <name evidence="1" type="ordered locus">BH0397</name>
</gene>
<dbReference type="Proteomes" id="UP000008834">
    <property type="component" value="Chromosome"/>
</dbReference>
<dbReference type="AlphaFoldDB" id="A0AA34WDB1"/>
<reference evidence="2" key="1">
    <citation type="submission" date="2004-12" db="EMBL/GenBank/DDBJ databases">
        <title>The genome sequence of Borrelia hermsii and Borrelia turicatae: comparative analysis of two agents of endemic N. America relapsing fever.</title>
        <authorList>
            <person name="Porcella S.F."/>
            <person name="Raffel S.J."/>
            <person name="Schrumpf M.E."/>
            <person name="Montgomery B."/>
            <person name="Smith T."/>
            <person name="Schwan T.G."/>
        </authorList>
    </citation>
    <scope>NUCLEOTIDE SEQUENCE [LARGE SCALE GENOMIC DNA]</scope>
    <source>
        <strain evidence="2">HS1 / DAH</strain>
    </source>
</reference>
<evidence type="ECO:0000313" key="1">
    <source>
        <dbReference type="EMBL" id="AAX16906.1"/>
    </source>
</evidence>
<sequence>MGLDRCLFGEKVGRFDVNLLSSLLSFLFLFYSNVSIINDSLSKSSIKRTIDWDAKVVYFDIIKPVDEDRFGRVGLDSTSRLVFSVNDFKDTLIRQSLFEITIDADNTFKDYFDSDPHLILYFSGLDSILKRGYTKYSEDLKNITVRYELSLFPDFMNLFLSHSKPYRAFYPLTSTSADQFIYTGIIIYAGDDYKSSSGGVVKLTDAFFIKIYDESIKLYFDKRMVDPDTLRKWGMLEYTDDISYKNKNRVGNYPLRLIAKGVYGKNHSDIILDEYSINKIFSNKNNVNLLREGKLVIIK</sequence>
<proteinExistence type="predicted"/>
<organism evidence="1 2">
    <name type="scientific">Borrelia hermsii (strain HS1 / DAH)</name>
    <dbReference type="NCBI Taxonomy" id="314723"/>
    <lineage>
        <taxon>Bacteria</taxon>
        <taxon>Pseudomonadati</taxon>
        <taxon>Spirochaetota</taxon>
        <taxon>Spirochaetia</taxon>
        <taxon>Spirochaetales</taxon>
        <taxon>Borreliaceae</taxon>
        <taxon>Borrelia</taxon>
    </lineage>
</organism>
<protein>
    <submittedName>
        <fullName evidence="1">Outer membrane protein</fullName>
    </submittedName>
</protein>